<dbReference type="AlphaFoldDB" id="A0AAD7U1S1"/>
<evidence type="ECO:0000256" key="2">
    <source>
        <dbReference type="SAM" id="Phobius"/>
    </source>
</evidence>
<keyword evidence="1" id="KW-0378">Hydrolase</keyword>
<dbReference type="InterPro" id="IPR029058">
    <property type="entry name" value="AB_hydrolase_fold"/>
</dbReference>
<dbReference type="SUPFAM" id="SSF53474">
    <property type="entry name" value="alpha/beta-Hydrolases"/>
    <property type="match status" value="1"/>
</dbReference>
<keyword evidence="6" id="KW-1185">Reference proteome</keyword>
<evidence type="ECO:0000256" key="1">
    <source>
        <dbReference type="ARBA" id="ARBA00022801"/>
    </source>
</evidence>
<comment type="caution">
    <text evidence="5">The sequence shown here is derived from an EMBL/GenBank/DDBJ whole genome shotgun (WGS) entry which is preliminary data.</text>
</comment>
<name>A0AAD7U1S1_9APHY</name>
<keyword evidence="2" id="KW-1133">Transmembrane helix</keyword>
<dbReference type="InterPro" id="IPR013094">
    <property type="entry name" value="AB_hydrolase_3"/>
</dbReference>
<dbReference type="EMBL" id="JAPEVG010000018">
    <property type="protein sequence ID" value="KAJ8496084.1"/>
    <property type="molecule type" value="Genomic_DNA"/>
</dbReference>
<proteinExistence type="predicted"/>
<feature type="chain" id="PRO_5041917711" description="Alpha/beta hydrolase fold-3 domain-containing protein" evidence="3">
    <location>
        <begin position="24"/>
        <end position="462"/>
    </location>
</feature>
<dbReference type="PANTHER" id="PTHR48081:SF26">
    <property type="entry name" value="ALPHA_BETA HYDROLASE FOLD-3 DOMAIN-CONTAINING PROTEIN"/>
    <property type="match status" value="1"/>
</dbReference>
<gene>
    <name evidence="5" type="ORF">ONZ51_g1350</name>
</gene>
<dbReference type="Proteomes" id="UP001215151">
    <property type="component" value="Unassembled WGS sequence"/>
</dbReference>
<dbReference type="Pfam" id="PF07859">
    <property type="entry name" value="Abhydrolase_3"/>
    <property type="match status" value="1"/>
</dbReference>
<organism evidence="5 6">
    <name type="scientific">Trametes cubensis</name>
    <dbReference type="NCBI Taxonomy" id="1111947"/>
    <lineage>
        <taxon>Eukaryota</taxon>
        <taxon>Fungi</taxon>
        <taxon>Dikarya</taxon>
        <taxon>Basidiomycota</taxon>
        <taxon>Agaricomycotina</taxon>
        <taxon>Agaricomycetes</taxon>
        <taxon>Polyporales</taxon>
        <taxon>Polyporaceae</taxon>
        <taxon>Trametes</taxon>
    </lineage>
</organism>
<evidence type="ECO:0000313" key="5">
    <source>
        <dbReference type="EMBL" id="KAJ8496084.1"/>
    </source>
</evidence>
<evidence type="ECO:0000256" key="3">
    <source>
        <dbReference type="SAM" id="SignalP"/>
    </source>
</evidence>
<reference evidence="5" key="1">
    <citation type="submission" date="2022-11" db="EMBL/GenBank/DDBJ databases">
        <title>Genome Sequence of Cubamyces cubensis.</title>
        <authorList>
            <person name="Buettner E."/>
        </authorList>
    </citation>
    <scope>NUCLEOTIDE SEQUENCE</scope>
    <source>
        <strain evidence="5">MPL-01</strain>
    </source>
</reference>
<dbReference type="InterPro" id="IPR050300">
    <property type="entry name" value="GDXG_lipolytic_enzyme"/>
</dbReference>
<keyword evidence="2" id="KW-0812">Transmembrane</keyword>
<dbReference type="GO" id="GO:0016787">
    <property type="term" value="F:hydrolase activity"/>
    <property type="evidence" value="ECO:0007669"/>
    <property type="project" value="UniProtKB-KW"/>
</dbReference>
<evidence type="ECO:0000313" key="6">
    <source>
        <dbReference type="Proteomes" id="UP001215151"/>
    </source>
</evidence>
<feature type="transmembrane region" description="Helical" evidence="2">
    <location>
        <begin position="93"/>
        <end position="114"/>
    </location>
</feature>
<protein>
    <recommendedName>
        <fullName evidence="4">Alpha/beta hydrolase fold-3 domain-containing protein</fullName>
    </recommendedName>
</protein>
<sequence length="462" mass="51080">MSQFRQLIVGILRLELALRNALSSCYQGPPSPLRPVSPWQYGGGLLRLPSYCQSGGSTQSTSTPTIPALSASLRAPPHTMGKVLNRQPFKSLYLVYVATSLVFVKLPIWTLYYLPRSTRPRRAWSLKRTLIVRTIQTLFATGRTVDMRGGAKPAVADKLDDADKVLRDANAKSAWIEPIPEELFCGELRRYAEITGVAPVRIPGYWMLKKGEGNMEFVANYYCSRLDRDGKADGRHRQLPARLLEHSKTILRTFAVDYRLAASAPRPQINAFPAALLDCLAGYYYLVQEAGFEPQNVIIAGGLRGREHGARDRAAPRREPAPVAAAARAARARASTTRNSPTDIFGAPPPGELFAKYSVVSYLGALPLEEADTSRYISPMSLHVKPGPEGLCKGFPESYIVAGGAERIMDDSVVLKERMDADGVKAVLDIPPDAVHDFVVFTWHEPERTETLQRISEWIDSM</sequence>
<dbReference type="Gene3D" id="3.40.50.1820">
    <property type="entry name" value="alpha/beta hydrolase"/>
    <property type="match status" value="1"/>
</dbReference>
<keyword evidence="3" id="KW-0732">Signal</keyword>
<feature type="signal peptide" evidence="3">
    <location>
        <begin position="1"/>
        <end position="23"/>
    </location>
</feature>
<evidence type="ECO:0000259" key="4">
    <source>
        <dbReference type="Pfam" id="PF07859"/>
    </source>
</evidence>
<accession>A0AAD7U1S1</accession>
<keyword evidence="2" id="KW-0472">Membrane</keyword>
<dbReference type="PANTHER" id="PTHR48081">
    <property type="entry name" value="AB HYDROLASE SUPERFAMILY PROTEIN C4A8.06C"/>
    <property type="match status" value="1"/>
</dbReference>
<feature type="domain" description="Alpha/beta hydrolase fold-3" evidence="4">
    <location>
        <begin position="251"/>
        <end position="439"/>
    </location>
</feature>